<evidence type="ECO:0000256" key="6">
    <source>
        <dbReference type="NCBIfam" id="TIGR01225"/>
    </source>
</evidence>
<accession>A0A895XKG5</accession>
<dbReference type="CDD" id="cd00332">
    <property type="entry name" value="PAL-HAL"/>
    <property type="match status" value="1"/>
</dbReference>
<evidence type="ECO:0000256" key="4">
    <source>
        <dbReference type="ARBA" id="ARBA00023239"/>
    </source>
</evidence>
<dbReference type="PROSITE" id="PS00488">
    <property type="entry name" value="PAL_HISTIDASE"/>
    <property type="match status" value="1"/>
</dbReference>
<dbReference type="NCBIfam" id="NF006871">
    <property type="entry name" value="PRK09367.1"/>
    <property type="match status" value="1"/>
</dbReference>
<dbReference type="SUPFAM" id="SSF48557">
    <property type="entry name" value="L-aspartase-like"/>
    <property type="match status" value="1"/>
</dbReference>
<dbReference type="InterPro" id="IPR005921">
    <property type="entry name" value="HutH"/>
</dbReference>
<dbReference type="GO" id="GO:0019557">
    <property type="term" value="P:L-histidine catabolic process to glutamate and formate"/>
    <property type="evidence" value="ECO:0007669"/>
    <property type="project" value="UniProtKB-UniPathway"/>
</dbReference>
<keyword evidence="4 7" id="KW-0456">Lyase</keyword>
<dbReference type="InterPro" id="IPR022313">
    <property type="entry name" value="Phe/His_NH3-lyase_AS"/>
</dbReference>
<dbReference type="UniPathway" id="UPA00379">
    <property type="reaction ID" value="UER00549"/>
</dbReference>
<dbReference type="FunFam" id="1.10.275.10:FF:000005">
    <property type="entry name" value="Histidine ammonia-lyase"/>
    <property type="match status" value="1"/>
</dbReference>
<dbReference type="InterPro" id="IPR008948">
    <property type="entry name" value="L-Aspartase-like"/>
</dbReference>
<comment type="similarity">
    <text evidence="7">Belongs to the PAL/histidase family.</text>
</comment>
<comment type="subcellular location">
    <subcellularLocation>
        <location evidence="9">Cytoplasm</location>
    </subcellularLocation>
</comment>
<proteinExistence type="inferred from homology"/>
<dbReference type="AlphaFoldDB" id="A0A895XKG5"/>
<dbReference type="GO" id="GO:0005737">
    <property type="term" value="C:cytoplasm"/>
    <property type="evidence" value="ECO:0007669"/>
    <property type="project" value="UniProtKB-SubCell"/>
</dbReference>
<reference evidence="10" key="1">
    <citation type="submission" date="2021-02" db="EMBL/GenBank/DDBJ databases">
        <title>Natronoglycomyces albus gen. nov., sp. nov, a haloalkaliphilic actinobacterium from a soda solonchak soil.</title>
        <authorList>
            <person name="Sorokin D.Y."/>
            <person name="Khijniak T.V."/>
            <person name="Zakharycheva A.P."/>
            <person name="Boueva O.V."/>
            <person name="Ariskina E.V."/>
            <person name="Hahnke R.L."/>
            <person name="Bunk B."/>
            <person name="Sproer C."/>
            <person name="Schumann P."/>
            <person name="Evtushenko L.I."/>
            <person name="Kublanov I.V."/>
        </authorList>
    </citation>
    <scope>NUCLEOTIDE SEQUENCE</scope>
    <source>
        <strain evidence="10">DSM 106290</strain>
    </source>
</reference>
<dbReference type="KEGG" id="nav:JQS30_04790"/>
<name>A0A895XKG5_9ACTN</name>
<dbReference type="PANTHER" id="PTHR10362">
    <property type="entry name" value="HISTIDINE AMMONIA-LYASE"/>
    <property type="match status" value="1"/>
</dbReference>
<dbReference type="InterPro" id="IPR024083">
    <property type="entry name" value="Fumarase/histidase_N"/>
</dbReference>
<dbReference type="Gene3D" id="1.10.275.10">
    <property type="entry name" value="Fumarase/aspartase (N-terminal domain)"/>
    <property type="match status" value="1"/>
</dbReference>
<dbReference type="GO" id="GO:0004397">
    <property type="term" value="F:histidine ammonia-lyase activity"/>
    <property type="evidence" value="ECO:0007669"/>
    <property type="project" value="UniProtKB-UniRule"/>
</dbReference>
<organism evidence="10 11">
    <name type="scientific">Natronoglycomyces albus</name>
    <dbReference type="NCBI Taxonomy" id="2811108"/>
    <lineage>
        <taxon>Bacteria</taxon>
        <taxon>Bacillati</taxon>
        <taxon>Actinomycetota</taxon>
        <taxon>Actinomycetes</taxon>
        <taxon>Glycomycetales</taxon>
        <taxon>Glycomycetaceae</taxon>
        <taxon>Natronoglycomyces</taxon>
    </lineage>
</organism>
<sequence>MNTVTISQNGIEAADVVAVARGTARVSLAADAVEAMNRSRAHIDDIERQGRPVYGVSTGFGALANTFVAPERRAELQHALIRSHAAGSGDPMPREVVRAMALLRVRSLAKGSSGVRPQVAQSIVDMLNADITPWVPRHGSLGASGDLAPLAHCAMVLLGEGWVVGKDGARVEAAHALAEAGLRPIELAAKEGLALINGTDGMLAMLILALEDMAHLLTMADVTAALSVEAMLGTDRPFQRELHEIRPHPGQAASAANIHALLQGSAIMDSHRDDLEHAVQDAYSMRCAPQVAGAARDVVDYGWQVARRELASVVDNPVVLDDGRVESTGNFHGAPLAYALDFLAIAAADVASISERRVDRLLDVARSRDLPAFLTPDPGVNSGLMITQYTAAGIVAENRRLASPASVDTVPTSGMQEDHVSMGWASGHKLRIVLDNMASVLSVELLAAVRGLQLRTPLMPSPAGQAALGTLTPIIGEPGPDVFMAPIMEDLKAQVSGPALREAIEAAIGKLKLVKRHVVGPGRTRPGPTTCSASLEVGGVDAHLQRHDLHFGVVVFVDVFADR</sequence>
<dbReference type="Gene3D" id="1.20.200.10">
    <property type="entry name" value="Fumarase/aspartase (Central domain)"/>
    <property type="match status" value="1"/>
</dbReference>
<dbReference type="NCBIfam" id="TIGR01225">
    <property type="entry name" value="hutH"/>
    <property type="match status" value="1"/>
</dbReference>
<dbReference type="InterPro" id="IPR001106">
    <property type="entry name" value="Aromatic_Lyase"/>
</dbReference>
<evidence type="ECO:0000256" key="7">
    <source>
        <dbReference type="RuleBase" id="RU003954"/>
    </source>
</evidence>
<comment type="pathway">
    <text evidence="1 8">Amino-acid degradation; L-histidine degradation into L-glutamate; N-formimidoyl-L-glutamate from L-histidine: step 1/3.</text>
</comment>
<evidence type="ECO:0000256" key="1">
    <source>
        <dbReference type="ARBA" id="ARBA00005113"/>
    </source>
</evidence>
<dbReference type="EC" id="4.3.1.3" evidence="2 6"/>
<dbReference type="Proteomes" id="UP000662939">
    <property type="component" value="Chromosome"/>
</dbReference>
<gene>
    <name evidence="10" type="primary">hutH</name>
    <name evidence="10" type="ORF">JQS30_04790</name>
</gene>
<keyword evidence="11" id="KW-1185">Reference proteome</keyword>
<evidence type="ECO:0000256" key="9">
    <source>
        <dbReference type="RuleBase" id="RU004480"/>
    </source>
</evidence>
<evidence type="ECO:0000313" key="11">
    <source>
        <dbReference type="Proteomes" id="UP000662939"/>
    </source>
</evidence>
<dbReference type="GO" id="GO:0019556">
    <property type="term" value="P:L-histidine catabolic process to glutamate and formamide"/>
    <property type="evidence" value="ECO:0007669"/>
    <property type="project" value="UniProtKB-UniPathway"/>
</dbReference>
<dbReference type="EMBL" id="CP070496">
    <property type="protein sequence ID" value="QSB06231.1"/>
    <property type="molecule type" value="Genomic_DNA"/>
</dbReference>
<evidence type="ECO:0000256" key="8">
    <source>
        <dbReference type="RuleBase" id="RU004479"/>
    </source>
</evidence>
<evidence type="ECO:0000256" key="5">
    <source>
        <dbReference type="ARBA" id="ARBA00049269"/>
    </source>
</evidence>
<evidence type="ECO:0000256" key="2">
    <source>
        <dbReference type="ARBA" id="ARBA00012994"/>
    </source>
</evidence>
<protein>
    <recommendedName>
        <fullName evidence="2 6">Histidine ammonia-lyase</fullName>
        <ecNumber evidence="2 6">4.3.1.3</ecNumber>
    </recommendedName>
</protein>
<evidence type="ECO:0000313" key="10">
    <source>
        <dbReference type="EMBL" id="QSB06231.1"/>
    </source>
</evidence>
<comment type="catalytic activity">
    <reaction evidence="5 8">
        <text>L-histidine = trans-urocanate + NH4(+)</text>
        <dbReference type="Rhea" id="RHEA:21232"/>
        <dbReference type="ChEBI" id="CHEBI:17771"/>
        <dbReference type="ChEBI" id="CHEBI:28938"/>
        <dbReference type="ChEBI" id="CHEBI:57595"/>
        <dbReference type="EC" id="4.3.1.3"/>
    </reaction>
</comment>
<evidence type="ECO:0000256" key="3">
    <source>
        <dbReference type="ARBA" id="ARBA00022808"/>
    </source>
</evidence>
<keyword evidence="3 8" id="KW-0369">Histidine metabolism</keyword>
<dbReference type="Pfam" id="PF00221">
    <property type="entry name" value="Lyase_aromatic"/>
    <property type="match status" value="1"/>
</dbReference>